<evidence type="ECO:0000313" key="2">
    <source>
        <dbReference type="EMBL" id="GAG22795.1"/>
    </source>
</evidence>
<sequence>ARWQQIKHKAEAYSEYLGDRQASLLAHLAEQKQRLAAKVMELTAAKTAAKETDSAGDTQPPLFADRPLFPGATAAIGDPTAADDVQEDTDQYDTDQYDTETGEFQLAGN</sequence>
<proteinExistence type="predicted"/>
<feature type="region of interest" description="Disordered" evidence="1">
    <location>
        <begin position="49"/>
        <end position="109"/>
    </location>
</feature>
<name>X0VWV8_9ZZZZ</name>
<feature type="compositionally biased region" description="Acidic residues" evidence="1">
    <location>
        <begin position="84"/>
        <end position="101"/>
    </location>
</feature>
<dbReference type="AlphaFoldDB" id="X0VWV8"/>
<gene>
    <name evidence="2" type="ORF">S01H1_49501</name>
</gene>
<organism evidence="2">
    <name type="scientific">marine sediment metagenome</name>
    <dbReference type="NCBI Taxonomy" id="412755"/>
    <lineage>
        <taxon>unclassified sequences</taxon>
        <taxon>metagenomes</taxon>
        <taxon>ecological metagenomes</taxon>
    </lineage>
</organism>
<accession>X0VWV8</accession>
<feature type="non-terminal residue" evidence="2">
    <location>
        <position position="1"/>
    </location>
</feature>
<reference evidence="2" key="1">
    <citation type="journal article" date="2014" name="Front. Microbiol.">
        <title>High frequency of phylogenetically diverse reductive dehalogenase-homologous genes in deep subseafloor sedimentary metagenomes.</title>
        <authorList>
            <person name="Kawai M."/>
            <person name="Futagami T."/>
            <person name="Toyoda A."/>
            <person name="Takaki Y."/>
            <person name="Nishi S."/>
            <person name="Hori S."/>
            <person name="Arai W."/>
            <person name="Tsubouchi T."/>
            <person name="Morono Y."/>
            <person name="Uchiyama I."/>
            <person name="Ito T."/>
            <person name="Fujiyama A."/>
            <person name="Inagaki F."/>
            <person name="Takami H."/>
        </authorList>
    </citation>
    <scope>NUCLEOTIDE SEQUENCE</scope>
    <source>
        <strain evidence="2">Expedition CK06-06</strain>
    </source>
</reference>
<comment type="caution">
    <text evidence="2">The sequence shown here is derived from an EMBL/GenBank/DDBJ whole genome shotgun (WGS) entry which is preliminary data.</text>
</comment>
<dbReference type="EMBL" id="BARS01031851">
    <property type="protein sequence ID" value="GAG22795.1"/>
    <property type="molecule type" value="Genomic_DNA"/>
</dbReference>
<evidence type="ECO:0000256" key="1">
    <source>
        <dbReference type="SAM" id="MobiDB-lite"/>
    </source>
</evidence>
<protein>
    <submittedName>
        <fullName evidence="2">Uncharacterized protein</fullName>
    </submittedName>
</protein>